<dbReference type="EMBL" id="JAUEPS010000335">
    <property type="protein sequence ID" value="KAK0432098.1"/>
    <property type="molecule type" value="Genomic_DNA"/>
</dbReference>
<dbReference type="AlphaFoldDB" id="A0AA39IX51"/>
<accession>A0AA39IX51</accession>
<gene>
    <name evidence="1" type="ORF">EV420DRAFT_1320453</name>
</gene>
<sequence length="682" mass="76356">MSTPKETVHHVFVSCPVYRSFRQHATQTLITETSRILDSAEVPLLICRSFLQVVRCLFEDGPVWPQSLSRFYLGLTPPLPALTGLPGAKTSRLLVRIAHTWHTSCIRLAGRIWAEYKRRVRPAPSKKNNNAVAAFLRNVPNPPSHLQVTSVHPAQPDILVQHDLSVSTSHIEFLRLSINDPSAQYHKLKGLISSFDFPSLQNFRLPLPALRRVLSQCLVSKLRPHLAYQPITETDAVHLDHLITAKVHEYFSFPFHFNSTLLSLPLSLHGFDFPSISRLNRVAAVNGLLLTFSSISHSSALAMNLDCFRTSAWVYHGETYGLIASTIHQYNLPSPPSHLPSSPTLYTDHLNSSRIVSSALHLPPLPHQWSSLPGRSLYRWLLHLLQHSPPPHHPPNIIYTPAHTNSSSTPSTVNALADRLASGSQHLQIWPPPAPLPTFFMDSFMLYSPNDGYIETSISSYLPSVLTSAAYSSPDFRPAMTMLLPFHDQHTPPEHPYLRASSAYSALVQLYARSDQLDTTYARFRRFGNVSPMCISGCDALETVHHVFVSCPVYRSFRQHATQTLITETSRILDSAEVPLLICRSFLQVVRCLFEDGPVWPQSLSRFYLGLTPPLPALTGLPGAKTSRLLVRIAHTWHTSCIRLAGRIWAEYKRRVRPAPSKKNNNAVAIDLPSFLSPILSS</sequence>
<evidence type="ECO:0000313" key="2">
    <source>
        <dbReference type="Proteomes" id="UP001175211"/>
    </source>
</evidence>
<reference evidence="1" key="1">
    <citation type="submission" date="2023-06" db="EMBL/GenBank/DDBJ databases">
        <authorList>
            <consortium name="Lawrence Berkeley National Laboratory"/>
            <person name="Ahrendt S."/>
            <person name="Sahu N."/>
            <person name="Indic B."/>
            <person name="Wong-Bajracharya J."/>
            <person name="Merenyi Z."/>
            <person name="Ke H.-M."/>
            <person name="Monk M."/>
            <person name="Kocsube S."/>
            <person name="Drula E."/>
            <person name="Lipzen A."/>
            <person name="Balint B."/>
            <person name="Henrissat B."/>
            <person name="Andreopoulos B."/>
            <person name="Martin F.M."/>
            <person name="Harder C.B."/>
            <person name="Rigling D."/>
            <person name="Ford K.L."/>
            <person name="Foster G.D."/>
            <person name="Pangilinan J."/>
            <person name="Papanicolaou A."/>
            <person name="Barry K."/>
            <person name="LaButti K."/>
            <person name="Viragh M."/>
            <person name="Koriabine M."/>
            <person name="Yan M."/>
            <person name="Riley R."/>
            <person name="Champramary S."/>
            <person name="Plett K.L."/>
            <person name="Tsai I.J."/>
            <person name="Slot J."/>
            <person name="Sipos G."/>
            <person name="Plett J."/>
            <person name="Nagy L.G."/>
            <person name="Grigoriev I.V."/>
        </authorList>
    </citation>
    <scope>NUCLEOTIDE SEQUENCE</scope>
    <source>
        <strain evidence="1">CCBAS 213</strain>
    </source>
</reference>
<proteinExistence type="predicted"/>
<dbReference type="Proteomes" id="UP001175211">
    <property type="component" value="Unassembled WGS sequence"/>
</dbReference>
<evidence type="ECO:0000313" key="1">
    <source>
        <dbReference type="EMBL" id="KAK0432098.1"/>
    </source>
</evidence>
<dbReference type="RefSeq" id="XP_060321346.1">
    <property type="nucleotide sequence ID" value="XM_060468713.1"/>
</dbReference>
<comment type="caution">
    <text evidence="1">The sequence shown here is derived from an EMBL/GenBank/DDBJ whole genome shotgun (WGS) entry which is preliminary data.</text>
</comment>
<protein>
    <submittedName>
        <fullName evidence="1">Uncharacterized protein</fullName>
    </submittedName>
</protein>
<name>A0AA39IX51_ARMTA</name>
<organism evidence="1 2">
    <name type="scientific">Armillaria tabescens</name>
    <name type="common">Ringless honey mushroom</name>
    <name type="synonym">Agaricus tabescens</name>
    <dbReference type="NCBI Taxonomy" id="1929756"/>
    <lineage>
        <taxon>Eukaryota</taxon>
        <taxon>Fungi</taxon>
        <taxon>Dikarya</taxon>
        <taxon>Basidiomycota</taxon>
        <taxon>Agaricomycotina</taxon>
        <taxon>Agaricomycetes</taxon>
        <taxon>Agaricomycetidae</taxon>
        <taxon>Agaricales</taxon>
        <taxon>Marasmiineae</taxon>
        <taxon>Physalacriaceae</taxon>
        <taxon>Desarmillaria</taxon>
    </lineage>
</organism>
<keyword evidence="2" id="KW-1185">Reference proteome</keyword>
<dbReference type="GeneID" id="85352261"/>